<name>A0ABW4Y2U5_9GAMM</name>
<dbReference type="EMBL" id="JBHUHX010000003">
    <property type="protein sequence ID" value="MFD2110467.1"/>
    <property type="molecule type" value="Genomic_DNA"/>
</dbReference>
<dbReference type="InterPro" id="IPR051698">
    <property type="entry name" value="Transposase_11-like"/>
</dbReference>
<sequence length="394" mass="43880">MPEMPSDRSLLTHFSTLEDPRCAIKQRHRLNDMIAIAITGVLCGADGWVQIAEFGRAKQAWLERFLELPNAIPAHDTFGRVFSLIDPQVFETCFRDWVETLREILPGEVIAIDGKTLRRSHDRAKGLGALHLVSAWAADNHLVLGQLATEAKSNEITAIPKLLDLLLIQGCIVTIDAMGCQTKIAAQIIDQGADYVLALKGNQGTLATEVEEAFINADARDYADVDSQFLETVEQGHGRREKRRYRTLGDLSGVSRCAGWTALNMIGMVESEREIHGVTSRETRYYIASTGTDASVFARAVRGHWGVENQLHWSLDVAFNEDASRVRDPDARENLAVMRRVALTRLKHDDTKLGIQSKRLKAAWNEAYLEKLLFEAPKSTAQSSTSKSSNIRKT</sequence>
<reference evidence="4" key="1">
    <citation type="journal article" date="2019" name="Int. J. Syst. Evol. Microbiol.">
        <title>The Global Catalogue of Microorganisms (GCM) 10K type strain sequencing project: providing services to taxonomists for standard genome sequencing and annotation.</title>
        <authorList>
            <consortium name="The Broad Institute Genomics Platform"/>
            <consortium name="The Broad Institute Genome Sequencing Center for Infectious Disease"/>
            <person name="Wu L."/>
            <person name="Ma J."/>
        </authorList>
    </citation>
    <scope>NUCLEOTIDE SEQUENCE [LARGE SCALE GENOMIC DNA]</scope>
    <source>
        <strain evidence="4">KACC 12597</strain>
    </source>
</reference>
<feature type="domain" description="Transposase IS4-like" evidence="1">
    <location>
        <begin position="107"/>
        <end position="343"/>
    </location>
</feature>
<organism evidence="3 4">
    <name type="scientific">Thiorhodococcus fuscus</name>
    <dbReference type="NCBI Taxonomy" id="527200"/>
    <lineage>
        <taxon>Bacteria</taxon>
        <taxon>Pseudomonadati</taxon>
        <taxon>Pseudomonadota</taxon>
        <taxon>Gammaproteobacteria</taxon>
        <taxon>Chromatiales</taxon>
        <taxon>Chromatiaceae</taxon>
        <taxon>Thiorhodococcus</taxon>
    </lineage>
</organism>
<dbReference type="InterPro" id="IPR047647">
    <property type="entry name" value="ISAs1_transpos"/>
</dbReference>
<feature type="domain" description="H repeat-associated protein N-terminal" evidence="2">
    <location>
        <begin position="12"/>
        <end position="98"/>
    </location>
</feature>
<gene>
    <name evidence="3" type="ORF">ACFSJC_01275</name>
</gene>
<dbReference type="RefSeq" id="WP_386022052.1">
    <property type="nucleotide sequence ID" value="NZ_JBHUHX010000003.1"/>
</dbReference>
<dbReference type="NCBIfam" id="NF033564">
    <property type="entry name" value="transpos_ISAs1"/>
    <property type="match status" value="1"/>
</dbReference>
<dbReference type="PANTHER" id="PTHR30298">
    <property type="entry name" value="H REPEAT-ASSOCIATED PREDICTED TRANSPOSASE"/>
    <property type="match status" value="1"/>
</dbReference>
<dbReference type="InterPro" id="IPR032806">
    <property type="entry name" value="YbfD_N"/>
</dbReference>
<comment type="caution">
    <text evidence="3">The sequence shown here is derived from an EMBL/GenBank/DDBJ whole genome shotgun (WGS) entry which is preliminary data.</text>
</comment>
<dbReference type="Pfam" id="PF01609">
    <property type="entry name" value="DDE_Tnp_1"/>
    <property type="match status" value="1"/>
</dbReference>
<protein>
    <submittedName>
        <fullName evidence="3">ISAs1 family transposase</fullName>
    </submittedName>
</protein>
<evidence type="ECO:0000313" key="4">
    <source>
        <dbReference type="Proteomes" id="UP001597337"/>
    </source>
</evidence>
<dbReference type="InterPro" id="IPR002559">
    <property type="entry name" value="Transposase_11"/>
</dbReference>
<dbReference type="Proteomes" id="UP001597337">
    <property type="component" value="Unassembled WGS sequence"/>
</dbReference>
<dbReference type="Pfam" id="PF13808">
    <property type="entry name" value="DDE_Tnp_1_assoc"/>
    <property type="match status" value="1"/>
</dbReference>
<evidence type="ECO:0000313" key="3">
    <source>
        <dbReference type="EMBL" id="MFD2110467.1"/>
    </source>
</evidence>
<evidence type="ECO:0000259" key="2">
    <source>
        <dbReference type="Pfam" id="PF13808"/>
    </source>
</evidence>
<keyword evidence="4" id="KW-1185">Reference proteome</keyword>
<accession>A0ABW4Y2U5</accession>
<evidence type="ECO:0000259" key="1">
    <source>
        <dbReference type="Pfam" id="PF01609"/>
    </source>
</evidence>
<dbReference type="PANTHER" id="PTHR30298:SF0">
    <property type="entry name" value="PROTEIN YBFL-RELATED"/>
    <property type="match status" value="1"/>
</dbReference>
<proteinExistence type="predicted"/>